<dbReference type="Proteomes" id="UP000584867">
    <property type="component" value="Unassembled WGS sequence"/>
</dbReference>
<evidence type="ECO:0000313" key="1">
    <source>
        <dbReference type="EMBL" id="MBB5066147.1"/>
    </source>
</evidence>
<dbReference type="InterPro" id="IPR038666">
    <property type="entry name" value="SSP1_head-tail_sf"/>
</dbReference>
<evidence type="ECO:0000313" key="2">
    <source>
        <dbReference type="Proteomes" id="UP000584867"/>
    </source>
</evidence>
<protein>
    <submittedName>
        <fullName evidence="1">SPP1 family predicted phage head-tail adaptor</fullName>
    </submittedName>
</protein>
<dbReference type="Gene3D" id="2.40.10.270">
    <property type="entry name" value="Bacteriophage SPP1 head-tail adaptor protein"/>
    <property type="match status" value="1"/>
</dbReference>
<organism evidence="1 2">
    <name type="scientific">Granulicella mallensis</name>
    <dbReference type="NCBI Taxonomy" id="940614"/>
    <lineage>
        <taxon>Bacteria</taxon>
        <taxon>Pseudomonadati</taxon>
        <taxon>Acidobacteriota</taxon>
        <taxon>Terriglobia</taxon>
        <taxon>Terriglobales</taxon>
        <taxon>Acidobacteriaceae</taxon>
        <taxon>Granulicella</taxon>
    </lineage>
</organism>
<dbReference type="InterPro" id="IPR008767">
    <property type="entry name" value="Phage_SPP1_head-tail_adaptor"/>
</dbReference>
<accession>A0A7W7ZUT1</accession>
<proteinExistence type="predicted"/>
<dbReference type="NCBIfam" id="TIGR01563">
    <property type="entry name" value="gp16_SPP1"/>
    <property type="match status" value="1"/>
</dbReference>
<dbReference type="AlphaFoldDB" id="A0A7W7ZUT1"/>
<comment type="caution">
    <text evidence="1">The sequence shown here is derived from an EMBL/GenBank/DDBJ whole genome shotgun (WGS) entry which is preliminary data.</text>
</comment>
<dbReference type="RefSeq" id="WP_184259442.1">
    <property type="nucleotide sequence ID" value="NZ_JACHIO010000024.1"/>
</dbReference>
<dbReference type="EMBL" id="JACHIO010000024">
    <property type="protein sequence ID" value="MBB5066147.1"/>
    <property type="molecule type" value="Genomic_DNA"/>
</dbReference>
<sequence length="112" mass="12256">MTTINPGDLKSPIVIQSPSTTKDEFGQPTSTWTDVQSTWASIHTATSKEIYALGAGFNSQISHAITILFNPAIAIAAGMRVCYMSRHFVIQTVNDPAEDRVILNLMCLEQTK</sequence>
<name>A0A7W7ZUT1_9BACT</name>
<gene>
    <name evidence="1" type="ORF">HDF15_004521</name>
</gene>
<dbReference type="Pfam" id="PF05521">
    <property type="entry name" value="Phage_HCP"/>
    <property type="match status" value="1"/>
</dbReference>
<reference evidence="1 2" key="1">
    <citation type="submission" date="2020-08" db="EMBL/GenBank/DDBJ databases">
        <title>Genomic Encyclopedia of Type Strains, Phase IV (KMG-V): Genome sequencing to study the core and pangenomes of soil and plant-associated prokaryotes.</title>
        <authorList>
            <person name="Whitman W."/>
        </authorList>
    </citation>
    <scope>NUCLEOTIDE SEQUENCE [LARGE SCALE GENOMIC DNA]</scope>
    <source>
        <strain evidence="1 2">X5P3</strain>
    </source>
</reference>